<evidence type="ECO:0000313" key="2">
    <source>
        <dbReference type="EMBL" id="KAK4547102.1"/>
    </source>
</evidence>
<dbReference type="EMBL" id="JAVFHQ010000012">
    <property type="protein sequence ID" value="KAK4547102.1"/>
    <property type="molecule type" value="Genomic_DNA"/>
</dbReference>
<feature type="compositionally biased region" description="Basic and acidic residues" evidence="1">
    <location>
        <begin position="221"/>
        <end position="243"/>
    </location>
</feature>
<organism evidence="2 3">
    <name type="scientific">Oleoguttula mirabilis</name>
    <dbReference type="NCBI Taxonomy" id="1507867"/>
    <lineage>
        <taxon>Eukaryota</taxon>
        <taxon>Fungi</taxon>
        <taxon>Dikarya</taxon>
        <taxon>Ascomycota</taxon>
        <taxon>Pezizomycotina</taxon>
        <taxon>Dothideomycetes</taxon>
        <taxon>Dothideomycetidae</taxon>
        <taxon>Mycosphaerellales</taxon>
        <taxon>Teratosphaeriaceae</taxon>
        <taxon>Oleoguttula</taxon>
    </lineage>
</organism>
<protein>
    <submittedName>
        <fullName evidence="2">Uncharacterized protein</fullName>
    </submittedName>
</protein>
<dbReference type="AlphaFoldDB" id="A0AAV9JQ24"/>
<proteinExistence type="predicted"/>
<accession>A0AAV9JQ24</accession>
<gene>
    <name evidence="2" type="ORF">LTR36_001323</name>
</gene>
<keyword evidence="3" id="KW-1185">Reference proteome</keyword>
<feature type="region of interest" description="Disordered" evidence="1">
    <location>
        <begin position="218"/>
        <end position="243"/>
    </location>
</feature>
<sequence>MYEEARAVLYGHNVFTLRFTNLFDYYNMWAWTRRLQPDTFACLRRLYLTMSTIVELPCATKSLDYSRRVHFTHKPAFWHWRRQQHSSHSYQLVEAYRANVELTIDFSRQEATYSQVNVFEAPDSYMERPCHPSSELVAAANDGTVLSLPTEYAVSGEPSMRQFGEIVGRFTANQDDVPTPEFLPRLLAGEVEPADLADEEWQRWVLLLVELAIINGPSDLHSSRDDPRKHRHERERAATHKHR</sequence>
<dbReference type="Proteomes" id="UP001324427">
    <property type="component" value="Unassembled WGS sequence"/>
</dbReference>
<reference evidence="2 3" key="1">
    <citation type="submission" date="2021-11" db="EMBL/GenBank/DDBJ databases">
        <title>Black yeast isolated from Biological Soil Crust.</title>
        <authorList>
            <person name="Kurbessoian T."/>
        </authorList>
    </citation>
    <scope>NUCLEOTIDE SEQUENCE [LARGE SCALE GENOMIC DNA]</scope>
    <source>
        <strain evidence="2 3">CCFEE 5522</strain>
    </source>
</reference>
<name>A0AAV9JQ24_9PEZI</name>
<comment type="caution">
    <text evidence="2">The sequence shown here is derived from an EMBL/GenBank/DDBJ whole genome shotgun (WGS) entry which is preliminary data.</text>
</comment>
<evidence type="ECO:0000256" key="1">
    <source>
        <dbReference type="SAM" id="MobiDB-lite"/>
    </source>
</evidence>
<evidence type="ECO:0000313" key="3">
    <source>
        <dbReference type="Proteomes" id="UP001324427"/>
    </source>
</evidence>